<name>A0A6G9XRC8_NOCBR</name>
<protein>
    <submittedName>
        <fullName evidence="2">Uncharacterized protein</fullName>
    </submittedName>
</protein>
<dbReference type="Proteomes" id="UP000501705">
    <property type="component" value="Chromosome"/>
</dbReference>
<dbReference type="SUPFAM" id="SSF50370">
    <property type="entry name" value="Ricin B-like lectins"/>
    <property type="match status" value="1"/>
</dbReference>
<proteinExistence type="predicted"/>
<evidence type="ECO:0000313" key="3">
    <source>
        <dbReference type="Proteomes" id="UP000501705"/>
    </source>
</evidence>
<feature type="region of interest" description="Disordered" evidence="1">
    <location>
        <begin position="1"/>
        <end position="20"/>
    </location>
</feature>
<evidence type="ECO:0000256" key="1">
    <source>
        <dbReference type="SAM" id="MobiDB-lite"/>
    </source>
</evidence>
<gene>
    <name evidence="2" type="ORF">F5X71_14580</name>
</gene>
<dbReference type="EMBL" id="CP046171">
    <property type="protein sequence ID" value="QIS03383.1"/>
    <property type="molecule type" value="Genomic_DNA"/>
</dbReference>
<dbReference type="RefSeq" id="WP_167462452.1">
    <property type="nucleotide sequence ID" value="NZ_CP046171.1"/>
</dbReference>
<dbReference type="AlphaFoldDB" id="A0A6G9XRC8"/>
<dbReference type="InterPro" id="IPR035992">
    <property type="entry name" value="Ricin_B-like_lectins"/>
</dbReference>
<organism evidence="2 3">
    <name type="scientific">Nocardia brasiliensis</name>
    <dbReference type="NCBI Taxonomy" id="37326"/>
    <lineage>
        <taxon>Bacteria</taxon>
        <taxon>Bacillati</taxon>
        <taxon>Actinomycetota</taxon>
        <taxon>Actinomycetes</taxon>
        <taxon>Mycobacteriales</taxon>
        <taxon>Nocardiaceae</taxon>
        <taxon>Nocardia</taxon>
    </lineage>
</organism>
<evidence type="ECO:0000313" key="2">
    <source>
        <dbReference type="EMBL" id="QIS03383.1"/>
    </source>
</evidence>
<accession>A0A6G9XRC8</accession>
<reference evidence="2 3" key="1">
    <citation type="journal article" date="2019" name="ACS Chem. Biol.">
        <title>Identification and Mobilization of a Cryptic Antibiotic Biosynthesis Gene Locus from a Human-Pathogenic Nocardia Isolate.</title>
        <authorList>
            <person name="Herisse M."/>
            <person name="Ishida K."/>
            <person name="Porter J.L."/>
            <person name="Howden B."/>
            <person name="Hertweck C."/>
            <person name="Stinear T.P."/>
            <person name="Pidot S.J."/>
        </authorList>
    </citation>
    <scope>NUCLEOTIDE SEQUENCE [LARGE SCALE GENOMIC DNA]</scope>
    <source>
        <strain evidence="2 3">AUSMDU00024985</strain>
    </source>
</reference>
<sequence length="183" mass="19056">MTQSPAMALHGAGAGDGGGGVSARLVVEPHVRMWGLTDRLEQGRECGAVGSSISGTLPEHGQPGRISCRVNVSVTKSDAKDRWKLEDAGGGTWRLVNSGGGANGECLNPWLLTDSSGRAKIGTVGCNHTRAGIELRIVFANTGSDTFYLRSISDQGCAESVDGGAVIDKCDGTKRPQQFKLST</sequence>